<dbReference type="EMBL" id="JBHLUB010000032">
    <property type="protein sequence ID" value="MFC0582934.1"/>
    <property type="molecule type" value="Genomic_DNA"/>
</dbReference>
<keyword evidence="1" id="KW-0812">Transmembrane</keyword>
<feature type="transmembrane region" description="Helical" evidence="1">
    <location>
        <begin position="20"/>
        <end position="39"/>
    </location>
</feature>
<dbReference type="Proteomes" id="UP001589862">
    <property type="component" value="Unassembled WGS sequence"/>
</dbReference>
<feature type="transmembrane region" description="Helical" evidence="1">
    <location>
        <begin position="130"/>
        <end position="148"/>
    </location>
</feature>
<feature type="transmembrane region" description="Helical" evidence="1">
    <location>
        <begin position="45"/>
        <end position="63"/>
    </location>
</feature>
<organism evidence="2 3">
    <name type="scientific">Micrococcoides hystricis</name>
    <dbReference type="NCBI Taxonomy" id="1572761"/>
    <lineage>
        <taxon>Bacteria</taxon>
        <taxon>Bacillati</taxon>
        <taxon>Actinomycetota</taxon>
        <taxon>Actinomycetes</taxon>
        <taxon>Micrococcales</taxon>
        <taxon>Micrococcaceae</taxon>
        <taxon>Micrococcoides</taxon>
    </lineage>
</organism>
<reference evidence="2 3" key="1">
    <citation type="submission" date="2024-09" db="EMBL/GenBank/DDBJ databases">
        <authorList>
            <person name="Sun Q."/>
            <person name="Mori K."/>
        </authorList>
    </citation>
    <scope>NUCLEOTIDE SEQUENCE [LARGE SCALE GENOMIC DNA]</scope>
    <source>
        <strain evidence="2 3">NCAIM B.02604</strain>
    </source>
</reference>
<evidence type="ECO:0008006" key="4">
    <source>
        <dbReference type="Google" id="ProtNLM"/>
    </source>
</evidence>
<sequence>MQQNASTTPITGAKRLLRGWIAAFAATTFAAISHTWAAPVTIEPALLMLSVAFAAPITVFFAKYRFTPKITAVSVLAAQAVFHTIFMAAPHGSHSVLAQSHHCGPITATGTGHSGNGNIFEMVAAHMSPAMLTAHILAAVVTAGLLCYGEEALAALRALLGCLRPYSVLVWDNSAVVTTAAPVATGHSAPLSPVLTLLRNVRSHRGPPAMLYRFHTTLNPVKGRIAWQPLSISLAG</sequence>
<name>A0ABV6PCT3_9MICC</name>
<comment type="caution">
    <text evidence="2">The sequence shown here is derived from an EMBL/GenBank/DDBJ whole genome shotgun (WGS) entry which is preliminary data.</text>
</comment>
<protein>
    <recommendedName>
        <fullName evidence="4">Integral membrane protein</fullName>
    </recommendedName>
</protein>
<dbReference type="RefSeq" id="WP_377460488.1">
    <property type="nucleotide sequence ID" value="NZ_JBHLUB010000032.1"/>
</dbReference>
<accession>A0ABV6PCT3</accession>
<keyword evidence="1" id="KW-0472">Membrane</keyword>
<evidence type="ECO:0000313" key="2">
    <source>
        <dbReference type="EMBL" id="MFC0582934.1"/>
    </source>
</evidence>
<keyword evidence="1" id="KW-1133">Transmembrane helix</keyword>
<evidence type="ECO:0000256" key="1">
    <source>
        <dbReference type="SAM" id="Phobius"/>
    </source>
</evidence>
<keyword evidence="3" id="KW-1185">Reference proteome</keyword>
<proteinExistence type="predicted"/>
<evidence type="ECO:0000313" key="3">
    <source>
        <dbReference type="Proteomes" id="UP001589862"/>
    </source>
</evidence>
<gene>
    <name evidence="2" type="ORF">ACFFFR_11195</name>
</gene>
<feature type="transmembrane region" description="Helical" evidence="1">
    <location>
        <begin position="70"/>
        <end position="89"/>
    </location>
</feature>